<reference evidence="2" key="2">
    <citation type="journal article" date="2015" name="Fish Shellfish Immunol.">
        <title>Early steps in the European eel (Anguilla anguilla)-Vibrio vulnificus interaction in the gills: Role of the RtxA13 toxin.</title>
        <authorList>
            <person name="Callol A."/>
            <person name="Pajuelo D."/>
            <person name="Ebbesson L."/>
            <person name="Teles M."/>
            <person name="MacKenzie S."/>
            <person name="Amaro C."/>
        </authorList>
    </citation>
    <scope>NUCLEOTIDE SEQUENCE</scope>
</reference>
<dbReference type="EMBL" id="GBXM01004649">
    <property type="protein sequence ID" value="JAI03929.1"/>
    <property type="molecule type" value="Transcribed_RNA"/>
</dbReference>
<proteinExistence type="predicted"/>
<protein>
    <submittedName>
        <fullName evidence="2">Uncharacterized protein</fullName>
    </submittedName>
</protein>
<name>A0A0E9XQG6_ANGAN</name>
<accession>A0A0E9XQG6</accession>
<feature type="region of interest" description="Disordered" evidence="1">
    <location>
        <begin position="1"/>
        <end position="28"/>
    </location>
</feature>
<reference evidence="2" key="1">
    <citation type="submission" date="2014-11" db="EMBL/GenBank/DDBJ databases">
        <authorList>
            <person name="Amaro Gonzalez C."/>
        </authorList>
    </citation>
    <scope>NUCLEOTIDE SEQUENCE</scope>
</reference>
<dbReference type="AlphaFoldDB" id="A0A0E9XQG6"/>
<evidence type="ECO:0000313" key="2">
    <source>
        <dbReference type="EMBL" id="JAI03929.1"/>
    </source>
</evidence>
<evidence type="ECO:0000256" key="1">
    <source>
        <dbReference type="SAM" id="MobiDB-lite"/>
    </source>
</evidence>
<organism evidence="2">
    <name type="scientific">Anguilla anguilla</name>
    <name type="common">European freshwater eel</name>
    <name type="synonym">Muraena anguilla</name>
    <dbReference type="NCBI Taxonomy" id="7936"/>
    <lineage>
        <taxon>Eukaryota</taxon>
        <taxon>Metazoa</taxon>
        <taxon>Chordata</taxon>
        <taxon>Craniata</taxon>
        <taxon>Vertebrata</taxon>
        <taxon>Euteleostomi</taxon>
        <taxon>Actinopterygii</taxon>
        <taxon>Neopterygii</taxon>
        <taxon>Teleostei</taxon>
        <taxon>Anguilliformes</taxon>
        <taxon>Anguillidae</taxon>
        <taxon>Anguilla</taxon>
    </lineage>
</organism>
<sequence>MEALFSMAPEAGIPTTARERTRTGCGKG</sequence>